<gene>
    <name evidence="1" type="ORF">MJG53_016758</name>
</gene>
<reference evidence="1" key="1">
    <citation type="submission" date="2022-03" db="EMBL/GenBank/DDBJ databases">
        <title>Genomic analyses of argali, domestic sheep and their hybrids provide insights into chromosomal evolution, heterosis and genetic basis of agronomic traits.</title>
        <authorList>
            <person name="Li M."/>
        </authorList>
    </citation>
    <scope>NUCLEOTIDE SEQUENCE</scope>
    <source>
        <strain evidence="1">F1 hybrid</strain>
    </source>
</reference>
<dbReference type="EMBL" id="CM043046">
    <property type="protein sequence ID" value="KAI4561704.1"/>
    <property type="molecule type" value="Genomic_DNA"/>
</dbReference>
<dbReference type="Proteomes" id="UP001057279">
    <property type="component" value="Linkage Group LG21"/>
</dbReference>
<accession>A0ACB9U922</accession>
<proteinExistence type="predicted"/>
<sequence length="194" mass="21970">MQMLGKLQTLGIIWGERKSVIRGLEVQQNAGHFLFDQFKLSVIINPKHPNKSVRAKTGAYEERLTCGWGIVVMRLWEVGVLNVSTLYRVWGRSCAVCVFPQVKSGGKENQADPNTVLAGGGLFSLKETQNIERIPYLHHQYWMASPHIRRKIIRAEPLKIQLMECPTSKAEKRETANPSLRPVARMAAVFKQAF</sequence>
<name>A0ACB9U922_9CETA</name>
<evidence type="ECO:0000313" key="2">
    <source>
        <dbReference type="Proteomes" id="UP001057279"/>
    </source>
</evidence>
<comment type="caution">
    <text evidence="1">The sequence shown here is derived from an EMBL/GenBank/DDBJ whole genome shotgun (WGS) entry which is preliminary data.</text>
</comment>
<protein>
    <submittedName>
        <fullName evidence="1">Uncharacterized protein</fullName>
    </submittedName>
</protein>
<keyword evidence="2" id="KW-1185">Reference proteome</keyword>
<evidence type="ECO:0000313" key="1">
    <source>
        <dbReference type="EMBL" id="KAI4561704.1"/>
    </source>
</evidence>
<organism evidence="1 2">
    <name type="scientific">Ovis ammon polii x Ovis aries</name>
    <dbReference type="NCBI Taxonomy" id="2918886"/>
    <lineage>
        <taxon>Eukaryota</taxon>
        <taxon>Metazoa</taxon>
        <taxon>Chordata</taxon>
        <taxon>Craniata</taxon>
        <taxon>Vertebrata</taxon>
        <taxon>Euteleostomi</taxon>
        <taxon>Mammalia</taxon>
        <taxon>Eutheria</taxon>
        <taxon>Laurasiatheria</taxon>
        <taxon>Artiodactyla</taxon>
        <taxon>Ruminantia</taxon>
        <taxon>Pecora</taxon>
        <taxon>Bovidae</taxon>
        <taxon>Caprinae</taxon>
        <taxon>Ovis</taxon>
    </lineage>
</organism>